<dbReference type="OrthoDB" id="544155at2759"/>
<keyword evidence="3" id="KW-1185">Reference proteome</keyword>
<dbReference type="Proteomes" id="UP000006906">
    <property type="component" value="Chromosome 12"/>
</dbReference>
<dbReference type="GeneID" id="5716632"/>
<reference evidence="2 3" key="1">
    <citation type="journal article" date="2007" name="Science">
        <title>The Chlamydomonas genome reveals the evolution of key animal and plant functions.</title>
        <authorList>
            <person name="Merchant S.S."/>
            <person name="Prochnik S.E."/>
            <person name="Vallon O."/>
            <person name="Harris E.H."/>
            <person name="Karpowicz S.J."/>
            <person name="Witman G.B."/>
            <person name="Terry A."/>
            <person name="Salamov A."/>
            <person name="Fritz-Laylin L.K."/>
            <person name="Marechal-Drouard L."/>
            <person name="Marshall W.F."/>
            <person name="Qu L.H."/>
            <person name="Nelson D.R."/>
            <person name="Sanderfoot A.A."/>
            <person name="Spalding M.H."/>
            <person name="Kapitonov V.V."/>
            <person name="Ren Q."/>
            <person name="Ferris P."/>
            <person name="Lindquist E."/>
            <person name="Shapiro H."/>
            <person name="Lucas S.M."/>
            <person name="Grimwood J."/>
            <person name="Schmutz J."/>
            <person name="Cardol P."/>
            <person name="Cerutti H."/>
            <person name="Chanfreau G."/>
            <person name="Chen C.L."/>
            <person name="Cognat V."/>
            <person name="Croft M.T."/>
            <person name="Dent R."/>
            <person name="Dutcher S."/>
            <person name="Fernandez E."/>
            <person name="Fukuzawa H."/>
            <person name="Gonzalez-Ballester D."/>
            <person name="Gonzalez-Halphen D."/>
            <person name="Hallmann A."/>
            <person name="Hanikenne M."/>
            <person name="Hippler M."/>
            <person name="Inwood W."/>
            <person name="Jabbari K."/>
            <person name="Kalanon M."/>
            <person name="Kuras R."/>
            <person name="Lefebvre P.A."/>
            <person name="Lemaire S.D."/>
            <person name="Lobanov A.V."/>
            <person name="Lohr M."/>
            <person name="Manuell A."/>
            <person name="Meier I."/>
            <person name="Mets L."/>
            <person name="Mittag M."/>
            <person name="Mittelmeier T."/>
            <person name="Moroney J.V."/>
            <person name="Moseley J."/>
            <person name="Napoli C."/>
            <person name="Nedelcu A.M."/>
            <person name="Niyogi K."/>
            <person name="Novoselov S.V."/>
            <person name="Paulsen I.T."/>
            <person name="Pazour G."/>
            <person name="Purton S."/>
            <person name="Ral J.P."/>
            <person name="Riano-Pachon D.M."/>
            <person name="Riekhof W."/>
            <person name="Rymarquis L."/>
            <person name="Schroda M."/>
            <person name="Stern D."/>
            <person name="Umen J."/>
            <person name="Willows R."/>
            <person name="Wilson N."/>
            <person name="Zimmer S.L."/>
            <person name="Allmer J."/>
            <person name="Balk J."/>
            <person name="Bisova K."/>
            <person name="Chen C.J."/>
            <person name="Elias M."/>
            <person name="Gendler K."/>
            <person name="Hauser C."/>
            <person name="Lamb M.R."/>
            <person name="Ledford H."/>
            <person name="Long J.C."/>
            <person name="Minagawa J."/>
            <person name="Page M.D."/>
            <person name="Pan J."/>
            <person name="Pootakham W."/>
            <person name="Roje S."/>
            <person name="Rose A."/>
            <person name="Stahlberg E."/>
            <person name="Terauchi A.M."/>
            <person name="Yang P."/>
            <person name="Ball S."/>
            <person name="Bowler C."/>
            <person name="Dieckmann C.L."/>
            <person name="Gladyshev V.N."/>
            <person name="Green P."/>
            <person name="Jorgensen R."/>
            <person name="Mayfield S."/>
            <person name="Mueller-Roeber B."/>
            <person name="Rajamani S."/>
            <person name="Sayre R.T."/>
            <person name="Brokstein P."/>
            <person name="Dubchak I."/>
            <person name="Goodstein D."/>
            <person name="Hornick L."/>
            <person name="Huang Y.W."/>
            <person name="Jhaveri J."/>
            <person name="Luo Y."/>
            <person name="Martinez D."/>
            <person name="Ngau W.C."/>
            <person name="Otillar B."/>
            <person name="Poliakov A."/>
            <person name="Porter A."/>
            <person name="Szajkowski L."/>
            <person name="Werner G."/>
            <person name="Zhou K."/>
            <person name="Grigoriev I.V."/>
            <person name="Rokhsar D.S."/>
            <person name="Grossman A.R."/>
        </authorList>
    </citation>
    <scope>NUCLEOTIDE SEQUENCE [LARGE SCALE GENOMIC DNA]</scope>
    <source>
        <strain evidence="3">CC-503</strain>
    </source>
</reference>
<evidence type="ECO:0000313" key="2">
    <source>
        <dbReference type="EMBL" id="PNW74693.1"/>
    </source>
</evidence>
<feature type="compositionally biased region" description="Low complexity" evidence="1">
    <location>
        <begin position="147"/>
        <end position="158"/>
    </location>
</feature>
<dbReference type="AlphaFoldDB" id="A0A2K3D2C9"/>
<gene>
    <name evidence="2" type="ORF">CHLRE_12g486750v5</name>
</gene>
<accession>A0A2K3D2C9</accession>
<dbReference type="ExpressionAtlas" id="A0A2K3D2C9">
    <property type="expression patterns" value="baseline and differential"/>
</dbReference>
<organism evidence="2 3">
    <name type="scientific">Chlamydomonas reinhardtii</name>
    <name type="common">Chlamydomonas smithii</name>
    <dbReference type="NCBI Taxonomy" id="3055"/>
    <lineage>
        <taxon>Eukaryota</taxon>
        <taxon>Viridiplantae</taxon>
        <taxon>Chlorophyta</taxon>
        <taxon>core chlorophytes</taxon>
        <taxon>Chlorophyceae</taxon>
        <taxon>CS clade</taxon>
        <taxon>Chlamydomonadales</taxon>
        <taxon>Chlamydomonadaceae</taxon>
        <taxon>Chlamydomonas</taxon>
    </lineage>
</organism>
<evidence type="ECO:0000256" key="1">
    <source>
        <dbReference type="SAM" id="MobiDB-lite"/>
    </source>
</evidence>
<dbReference type="OMA" id="HGSALMQ"/>
<dbReference type="KEGG" id="cre:CHLRE_12g486750v5"/>
<dbReference type="Gramene" id="PNW74693">
    <property type="protein sequence ID" value="PNW74693"/>
    <property type="gene ID" value="CHLRE_12g486750v5"/>
</dbReference>
<dbReference type="EMBL" id="CM008973">
    <property type="protein sequence ID" value="PNW74693.1"/>
    <property type="molecule type" value="Genomic_DNA"/>
</dbReference>
<feature type="region of interest" description="Disordered" evidence="1">
    <location>
        <begin position="132"/>
        <end position="183"/>
    </location>
</feature>
<proteinExistence type="predicted"/>
<sequence>MGAGSSASTSQSVRESTTAAFRLPKNEAYFSPLSVNMSKSVNLRSSVNCLHPAMAPDAAAALGGHGTAVVHISRNGLLNASVAMAASTPSTPLQPCQLALMPAFASPQPTMARQPQAAARAPLQPLAAAPQQAVPVALASSAHTGNQAQPQPEQQAPPQQRPQPQPEQQPAAQPQRHGRQASVAEAYASEDLDEAWLVVLGDLEQMLAQRGQPALGAPERAVAIRRLIELTGSRGLQFALETALKEVLRHRSAASRK</sequence>
<name>A0A2K3D2C9_CHLRE</name>
<evidence type="ECO:0000313" key="3">
    <source>
        <dbReference type="Proteomes" id="UP000006906"/>
    </source>
</evidence>
<dbReference type="InParanoid" id="A0A2K3D2C9"/>
<dbReference type="RefSeq" id="XP_001691088.2">
    <property type="nucleotide sequence ID" value="XM_001691036.2"/>
</dbReference>
<protein>
    <submittedName>
        <fullName evidence="2">Uncharacterized protein</fullName>
    </submittedName>
</protein>
<dbReference type="PaxDb" id="3055-EDP05534"/>